<keyword evidence="2" id="KW-0378">Hydrolase</keyword>
<evidence type="ECO:0000256" key="2">
    <source>
        <dbReference type="ARBA" id="ARBA00022801"/>
    </source>
</evidence>
<evidence type="ECO:0000313" key="4">
    <source>
        <dbReference type="Proteomes" id="UP000054624"/>
    </source>
</evidence>
<dbReference type="SUPFAM" id="SSF53474">
    <property type="entry name" value="alpha/beta-Hydrolases"/>
    <property type="match status" value="1"/>
</dbReference>
<dbReference type="GO" id="GO:0005576">
    <property type="term" value="C:extracellular region"/>
    <property type="evidence" value="ECO:0007669"/>
    <property type="project" value="InterPro"/>
</dbReference>
<dbReference type="Pfam" id="PF10503">
    <property type="entry name" value="Esterase_PHB"/>
    <property type="match status" value="1"/>
</dbReference>
<reference evidence="4" key="1">
    <citation type="submission" date="2016-01" db="EMBL/GenBank/DDBJ databases">
        <authorList>
            <person name="Peeters Charlotte."/>
        </authorList>
    </citation>
    <scope>NUCLEOTIDE SEQUENCE [LARGE SCALE GENOMIC DNA]</scope>
</reference>
<proteinExistence type="predicted"/>
<evidence type="ECO:0000313" key="3">
    <source>
        <dbReference type="EMBL" id="SAK98879.1"/>
    </source>
</evidence>
<dbReference type="Proteomes" id="UP000054624">
    <property type="component" value="Unassembled WGS sequence"/>
</dbReference>
<dbReference type="AlphaFoldDB" id="A0A158DW56"/>
<evidence type="ECO:0000256" key="1">
    <source>
        <dbReference type="ARBA" id="ARBA00022729"/>
    </source>
</evidence>
<dbReference type="STRING" id="1777137.AWB76_07606"/>
<sequence>MAINLAVTYPDLYAAAAIHSGLAFGGANEHLSALCAMNDGRGTICLPKLEADVARTRTLPLIVFHGDADDTLHPLNSEQITKMSLSLNSQSTDTQVCTTTRTE</sequence>
<keyword evidence="1" id="KW-0732">Signal</keyword>
<gene>
    <name evidence="3" type="ORF">AWB76_07606</name>
</gene>
<protein>
    <submittedName>
        <fullName evidence="3">PHB depolymerase family esterase</fullName>
    </submittedName>
</protein>
<dbReference type="InterPro" id="IPR010126">
    <property type="entry name" value="Esterase_phb"/>
</dbReference>
<keyword evidence="4" id="KW-1185">Reference proteome</keyword>
<dbReference type="Gene3D" id="3.40.50.1820">
    <property type="entry name" value="alpha/beta hydrolase"/>
    <property type="match status" value="1"/>
</dbReference>
<dbReference type="InterPro" id="IPR029058">
    <property type="entry name" value="AB_hydrolase_fold"/>
</dbReference>
<organism evidence="3 4">
    <name type="scientific">Caballeronia temeraria</name>
    <dbReference type="NCBI Taxonomy" id="1777137"/>
    <lineage>
        <taxon>Bacteria</taxon>
        <taxon>Pseudomonadati</taxon>
        <taxon>Pseudomonadota</taxon>
        <taxon>Betaproteobacteria</taxon>
        <taxon>Burkholderiales</taxon>
        <taxon>Burkholderiaceae</taxon>
        <taxon>Caballeronia</taxon>
    </lineage>
</organism>
<name>A0A158DW56_9BURK</name>
<dbReference type="EMBL" id="FCOI02000058">
    <property type="protein sequence ID" value="SAK98879.1"/>
    <property type="molecule type" value="Genomic_DNA"/>
</dbReference>
<accession>A0A158DW56</accession>
<dbReference type="GO" id="GO:0016787">
    <property type="term" value="F:hydrolase activity"/>
    <property type="evidence" value="ECO:0007669"/>
    <property type="project" value="UniProtKB-KW"/>
</dbReference>